<accession>A0A0C3GGF5</accession>
<dbReference type="Proteomes" id="UP000054321">
    <property type="component" value="Unassembled WGS sequence"/>
</dbReference>
<evidence type="ECO:0000256" key="1">
    <source>
        <dbReference type="ARBA" id="ARBA00006328"/>
    </source>
</evidence>
<dbReference type="STRING" id="913774.A0A0C3GGF5"/>
<dbReference type="HOGENOM" id="CLU_007383_8_6_1"/>
<dbReference type="OrthoDB" id="300709at2759"/>
<evidence type="ECO:0000313" key="5">
    <source>
        <dbReference type="EMBL" id="KIM95230.1"/>
    </source>
</evidence>
<comment type="similarity">
    <text evidence="1">Belongs to the NmrA-type oxidoreductase family.</text>
</comment>
<dbReference type="EMBL" id="KN832887">
    <property type="protein sequence ID" value="KIM95230.1"/>
    <property type="molecule type" value="Genomic_DNA"/>
</dbReference>
<dbReference type="GO" id="GO:0005634">
    <property type="term" value="C:nucleus"/>
    <property type="evidence" value="ECO:0007669"/>
    <property type="project" value="TreeGrafter"/>
</dbReference>
<dbReference type="PANTHER" id="PTHR42748">
    <property type="entry name" value="NITROGEN METABOLITE REPRESSION PROTEIN NMRA FAMILY MEMBER"/>
    <property type="match status" value="1"/>
</dbReference>
<dbReference type="GO" id="GO:0016491">
    <property type="term" value="F:oxidoreductase activity"/>
    <property type="evidence" value="ECO:0007669"/>
    <property type="project" value="UniProtKB-KW"/>
</dbReference>
<evidence type="ECO:0000256" key="3">
    <source>
        <dbReference type="ARBA" id="ARBA00023002"/>
    </source>
</evidence>
<sequence>MSPTKKLVVVTAATGAQGLPIAKYLLRTNRYAVRAVTRKIGSPQAVILKELGAEVVTGDYDNSLSLKAAFSGAEAVFCNTNFWEHMSIDDEIRQGLAIAKAAAEEPSLKNFIYSYLADARVLFNGKYQHNLVYNAKSITLERIETEFPQLHKITTKLSIAFYYDNWLSYQLAFGPIKRQDGVLEMAMPYPPTNKIPVAAPEDAGVVIAAILDSGDTYYGKWISLVSDWLSDNEKIAQWTDVLGVEIAFKQVSPEEYQQKLEAAGWPKHIALATNQLCSMVGSGVDYLEAEGMVRARDIIDPTYHLKTWKEYVAETNWAGVL</sequence>
<keyword evidence="2" id="KW-0521">NADP</keyword>
<proteinExistence type="inferred from homology"/>
<dbReference type="Pfam" id="PF05368">
    <property type="entry name" value="NmrA"/>
    <property type="match status" value="1"/>
</dbReference>
<reference evidence="5 6" key="1">
    <citation type="submission" date="2014-04" db="EMBL/GenBank/DDBJ databases">
        <authorList>
            <consortium name="DOE Joint Genome Institute"/>
            <person name="Kuo A."/>
            <person name="Martino E."/>
            <person name="Perotto S."/>
            <person name="Kohler A."/>
            <person name="Nagy L.G."/>
            <person name="Floudas D."/>
            <person name="Copeland A."/>
            <person name="Barry K.W."/>
            <person name="Cichocki N."/>
            <person name="Veneault-Fourrey C."/>
            <person name="LaButti K."/>
            <person name="Lindquist E.A."/>
            <person name="Lipzen A."/>
            <person name="Lundell T."/>
            <person name="Morin E."/>
            <person name="Murat C."/>
            <person name="Sun H."/>
            <person name="Tunlid A."/>
            <person name="Henrissat B."/>
            <person name="Grigoriev I.V."/>
            <person name="Hibbett D.S."/>
            <person name="Martin F."/>
            <person name="Nordberg H.P."/>
            <person name="Cantor M.N."/>
            <person name="Hua S.X."/>
        </authorList>
    </citation>
    <scope>NUCLEOTIDE SEQUENCE [LARGE SCALE GENOMIC DNA]</scope>
    <source>
        <strain evidence="5 6">Zn</strain>
    </source>
</reference>
<dbReference type="InterPro" id="IPR008030">
    <property type="entry name" value="NmrA-like"/>
</dbReference>
<dbReference type="InterPro" id="IPR036291">
    <property type="entry name" value="NAD(P)-bd_dom_sf"/>
</dbReference>
<dbReference type="SUPFAM" id="SSF51735">
    <property type="entry name" value="NAD(P)-binding Rossmann-fold domains"/>
    <property type="match status" value="1"/>
</dbReference>
<evidence type="ECO:0000256" key="2">
    <source>
        <dbReference type="ARBA" id="ARBA00022857"/>
    </source>
</evidence>
<feature type="domain" description="NmrA-like" evidence="4">
    <location>
        <begin position="4"/>
        <end position="311"/>
    </location>
</feature>
<organism evidence="5 6">
    <name type="scientific">Oidiodendron maius (strain Zn)</name>
    <dbReference type="NCBI Taxonomy" id="913774"/>
    <lineage>
        <taxon>Eukaryota</taxon>
        <taxon>Fungi</taxon>
        <taxon>Dikarya</taxon>
        <taxon>Ascomycota</taxon>
        <taxon>Pezizomycotina</taxon>
        <taxon>Leotiomycetes</taxon>
        <taxon>Leotiomycetes incertae sedis</taxon>
        <taxon>Myxotrichaceae</taxon>
        <taxon>Oidiodendron</taxon>
    </lineage>
</organism>
<name>A0A0C3GGF5_OIDMZ</name>
<evidence type="ECO:0000259" key="4">
    <source>
        <dbReference type="Pfam" id="PF05368"/>
    </source>
</evidence>
<dbReference type="InterPro" id="IPR051164">
    <property type="entry name" value="NmrA-like_oxidored"/>
</dbReference>
<keyword evidence="3" id="KW-0560">Oxidoreductase</keyword>
<evidence type="ECO:0000313" key="6">
    <source>
        <dbReference type="Proteomes" id="UP000054321"/>
    </source>
</evidence>
<keyword evidence="6" id="KW-1185">Reference proteome</keyword>
<gene>
    <name evidence="5" type="ORF">OIDMADRAFT_59712</name>
</gene>
<dbReference type="InParanoid" id="A0A0C3GGF5"/>
<dbReference type="Gene3D" id="3.40.50.720">
    <property type="entry name" value="NAD(P)-binding Rossmann-like Domain"/>
    <property type="match status" value="1"/>
</dbReference>
<reference evidence="6" key="2">
    <citation type="submission" date="2015-01" db="EMBL/GenBank/DDBJ databases">
        <title>Evolutionary Origins and Diversification of the Mycorrhizal Mutualists.</title>
        <authorList>
            <consortium name="DOE Joint Genome Institute"/>
            <consortium name="Mycorrhizal Genomics Consortium"/>
            <person name="Kohler A."/>
            <person name="Kuo A."/>
            <person name="Nagy L.G."/>
            <person name="Floudas D."/>
            <person name="Copeland A."/>
            <person name="Barry K.W."/>
            <person name="Cichocki N."/>
            <person name="Veneault-Fourrey C."/>
            <person name="LaButti K."/>
            <person name="Lindquist E.A."/>
            <person name="Lipzen A."/>
            <person name="Lundell T."/>
            <person name="Morin E."/>
            <person name="Murat C."/>
            <person name="Riley R."/>
            <person name="Ohm R."/>
            <person name="Sun H."/>
            <person name="Tunlid A."/>
            <person name="Henrissat B."/>
            <person name="Grigoriev I.V."/>
            <person name="Hibbett D.S."/>
            <person name="Martin F."/>
        </authorList>
    </citation>
    <scope>NUCLEOTIDE SEQUENCE [LARGE SCALE GENOMIC DNA]</scope>
    <source>
        <strain evidence="6">Zn</strain>
    </source>
</reference>
<dbReference type="AlphaFoldDB" id="A0A0C3GGF5"/>
<dbReference type="PANTHER" id="PTHR42748:SF30">
    <property type="entry name" value="NMRA-LIKE DOMAIN-CONTAINING PROTEIN"/>
    <property type="match status" value="1"/>
</dbReference>
<dbReference type="Gene3D" id="3.90.25.10">
    <property type="entry name" value="UDP-galactose 4-epimerase, domain 1"/>
    <property type="match status" value="1"/>
</dbReference>
<protein>
    <recommendedName>
        <fullName evidence="4">NmrA-like domain-containing protein</fullName>
    </recommendedName>
</protein>